<feature type="transmembrane region" description="Helical" evidence="1">
    <location>
        <begin position="6"/>
        <end position="22"/>
    </location>
</feature>
<keyword evidence="1" id="KW-1133">Transmembrane helix</keyword>
<name>A0A485M701_9ZZZZ</name>
<feature type="transmembrane region" description="Helical" evidence="1">
    <location>
        <begin position="102"/>
        <end position="124"/>
    </location>
</feature>
<accession>A0A485M701</accession>
<dbReference type="InterPro" id="IPR025664">
    <property type="entry name" value="Spore_III_AC/AD"/>
</dbReference>
<reference evidence="2" key="1">
    <citation type="submission" date="2019-03" db="EMBL/GenBank/DDBJ databases">
        <authorList>
            <person name="Hao L."/>
        </authorList>
    </citation>
    <scope>NUCLEOTIDE SEQUENCE</scope>
</reference>
<keyword evidence="1" id="KW-0472">Membrane</keyword>
<dbReference type="NCBIfam" id="TIGR02849">
    <property type="entry name" value="spore_III_AD"/>
    <property type="match status" value="1"/>
</dbReference>
<dbReference type="AlphaFoldDB" id="A0A485M701"/>
<feature type="transmembrane region" description="Helical" evidence="1">
    <location>
        <begin position="29"/>
        <end position="55"/>
    </location>
</feature>
<evidence type="ECO:0000256" key="1">
    <source>
        <dbReference type="SAM" id="Phobius"/>
    </source>
</evidence>
<protein>
    <submittedName>
        <fullName evidence="2">Stage III sporulation protein (Feeding tube apparatus)</fullName>
    </submittedName>
</protein>
<keyword evidence="1" id="KW-0812">Transmembrane</keyword>
<organism evidence="2">
    <name type="scientific">anaerobic digester metagenome</name>
    <dbReference type="NCBI Taxonomy" id="1263854"/>
    <lineage>
        <taxon>unclassified sequences</taxon>
        <taxon>metagenomes</taxon>
        <taxon>ecological metagenomes</taxon>
    </lineage>
</organism>
<sequence length="131" mass="13513">MDVLQIVAIGLMATVLIGVLRSQRPELAVLLSVAAGVILFLLVLGKIGSIVGIITDLSARAGISMVYLGTIMKIIGIAYIAEFGAQICRDAGEGAVATKIEFAAKILIMVLAVPIVVAVLQSLLKLLGEAG</sequence>
<proteinExistence type="predicted"/>
<gene>
    <name evidence="2" type="primary">spoIIIAD</name>
    <name evidence="2" type="ORF">SCFA_70008</name>
</gene>
<feature type="transmembrane region" description="Helical" evidence="1">
    <location>
        <begin position="61"/>
        <end position="81"/>
    </location>
</feature>
<dbReference type="InterPro" id="IPR014211">
    <property type="entry name" value="Spore_III_AD"/>
</dbReference>
<dbReference type="EMBL" id="CAADRN010000372">
    <property type="protein sequence ID" value="VFU19217.1"/>
    <property type="molecule type" value="Genomic_DNA"/>
</dbReference>
<evidence type="ECO:0000313" key="2">
    <source>
        <dbReference type="EMBL" id="VFU19217.1"/>
    </source>
</evidence>
<dbReference type="Pfam" id="PF06686">
    <property type="entry name" value="SpoIIIAC"/>
    <property type="match status" value="2"/>
</dbReference>